<proteinExistence type="predicted"/>
<accession>A0AAV2FRV9</accession>
<evidence type="ECO:0000313" key="2">
    <source>
        <dbReference type="EMBL" id="CAL1401041.1"/>
    </source>
</evidence>
<feature type="compositionally biased region" description="Basic and acidic residues" evidence="1">
    <location>
        <begin position="147"/>
        <end position="157"/>
    </location>
</feature>
<evidence type="ECO:0000256" key="1">
    <source>
        <dbReference type="SAM" id="MobiDB-lite"/>
    </source>
</evidence>
<reference evidence="2 3" key="1">
    <citation type="submission" date="2024-04" db="EMBL/GenBank/DDBJ databases">
        <authorList>
            <person name="Fracassetti M."/>
        </authorList>
    </citation>
    <scope>NUCLEOTIDE SEQUENCE [LARGE SCALE GENOMIC DNA]</scope>
</reference>
<sequence length="219" mass="23874">MIAKRKPRQRKENPASLTEKGVNRQNLAPETDRIKTGSRFEALSGEEEREQPVERDQTSLNRPNSNNKNGRNHSAKAKSNGKDGRREDAIDASHARMHGKQPMERTSASIPPREKSSLKATSSEVGSRAGLKSHTPDLEAESGGETTPRDIATKETPDVSMLLTIENQQLESHNRSPDLAFKETEGFGSGDVSIGGKSMEILNEFVGDGLGPKAPQNHA</sequence>
<feature type="compositionally biased region" description="Basic and acidic residues" evidence="1">
    <location>
        <begin position="80"/>
        <end position="94"/>
    </location>
</feature>
<gene>
    <name evidence="2" type="ORF">LTRI10_LOCUS41124</name>
</gene>
<dbReference type="EMBL" id="OZ034820">
    <property type="protein sequence ID" value="CAL1401041.1"/>
    <property type="molecule type" value="Genomic_DNA"/>
</dbReference>
<feature type="region of interest" description="Disordered" evidence="1">
    <location>
        <begin position="1"/>
        <end position="157"/>
    </location>
</feature>
<dbReference type="AlphaFoldDB" id="A0AAV2FRV9"/>
<keyword evidence="3" id="KW-1185">Reference proteome</keyword>
<dbReference type="Proteomes" id="UP001497516">
    <property type="component" value="Chromosome 7"/>
</dbReference>
<evidence type="ECO:0000313" key="3">
    <source>
        <dbReference type="Proteomes" id="UP001497516"/>
    </source>
</evidence>
<protein>
    <submittedName>
        <fullName evidence="2">Uncharacterized protein</fullName>
    </submittedName>
</protein>
<organism evidence="2 3">
    <name type="scientific">Linum trigynum</name>
    <dbReference type="NCBI Taxonomy" id="586398"/>
    <lineage>
        <taxon>Eukaryota</taxon>
        <taxon>Viridiplantae</taxon>
        <taxon>Streptophyta</taxon>
        <taxon>Embryophyta</taxon>
        <taxon>Tracheophyta</taxon>
        <taxon>Spermatophyta</taxon>
        <taxon>Magnoliopsida</taxon>
        <taxon>eudicotyledons</taxon>
        <taxon>Gunneridae</taxon>
        <taxon>Pentapetalae</taxon>
        <taxon>rosids</taxon>
        <taxon>fabids</taxon>
        <taxon>Malpighiales</taxon>
        <taxon>Linaceae</taxon>
        <taxon>Linum</taxon>
    </lineage>
</organism>
<name>A0AAV2FRV9_9ROSI</name>